<evidence type="ECO:0000259" key="4">
    <source>
        <dbReference type="SMART" id="SM00563"/>
    </source>
</evidence>
<dbReference type="GO" id="GO:0005783">
    <property type="term" value="C:endoplasmic reticulum"/>
    <property type="evidence" value="ECO:0007669"/>
    <property type="project" value="TreeGrafter"/>
</dbReference>
<dbReference type="PANTHER" id="PTHR10434">
    <property type="entry name" value="1-ACYL-SN-GLYCEROL-3-PHOSPHATE ACYLTRANSFERASE"/>
    <property type="match status" value="1"/>
</dbReference>
<keyword evidence="3" id="KW-1133">Transmembrane helix</keyword>
<dbReference type="Proteomes" id="UP000241890">
    <property type="component" value="Unassembled WGS sequence"/>
</dbReference>
<name>A0A2R5G571_9STRA</name>
<feature type="transmembrane region" description="Helical" evidence="3">
    <location>
        <begin position="329"/>
        <end position="351"/>
    </location>
</feature>
<feature type="domain" description="Phospholipid/glycerol acyltransferase" evidence="4">
    <location>
        <begin position="123"/>
        <end position="247"/>
    </location>
</feature>
<proteinExistence type="predicted"/>
<sequence>MEAADARLLSAATWFETNLKLVLSVGVPCLVFVLLFSVRTTRNRILAIFATLYLWIAFWLSHFVCLVLQLCFLCTIGWALPLRIRSGILGRCHQITILFLMTLNPFWWVRVCRRPKGGIPKGCIIMPNHLSYVDSWIVASAVFPVAPKFIAMEKLFKMPLLGSVMHLAGHIPVPFAKKPDGTIGIKEGAGAIIKESARAYLELGFRLVVFPEGSLSRDGELKEFKIGMFQVAFDAGRPIVPIGMWGNAAMFPPGDQYAMAHAARVNLAIGDPIQSTDFGSAEEFRDAVKEAVRALRDGLPNHDKSKLTASVQPGFRQLRGNHNQFGRQLGFHALVIIVPNFFFFVVAVVVITATDFKFQLSGDTFAGRLFAGAPLSRYRRPERFAISVNVQTIRILLRFAGTGRRPQFCPKEAVLQN</sequence>
<dbReference type="EMBL" id="BEYU01000019">
    <property type="protein sequence ID" value="GBG26176.1"/>
    <property type="molecule type" value="Genomic_DNA"/>
</dbReference>
<dbReference type="InterPro" id="IPR002123">
    <property type="entry name" value="Plipid/glycerol_acylTrfase"/>
</dbReference>
<protein>
    <submittedName>
        <fullName evidence="5">1-acyl-sn-glycerol-3-phosphate acyltransferase</fullName>
    </submittedName>
</protein>
<dbReference type="Pfam" id="PF01553">
    <property type="entry name" value="Acyltransferase"/>
    <property type="match status" value="1"/>
</dbReference>
<keyword evidence="3" id="KW-0472">Membrane</keyword>
<evidence type="ECO:0000313" key="5">
    <source>
        <dbReference type="EMBL" id="GBG26176.1"/>
    </source>
</evidence>
<evidence type="ECO:0000256" key="2">
    <source>
        <dbReference type="ARBA" id="ARBA00023315"/>
    </source>
</evidence>
<accession>A0A2R5G571</accession>
<dbReference type="GO" id="GO:0006654">
    <property type="term" value="P:phosphatidic acid biosynthetic process"/>
    <property type="evidence" value="ECO:0007669"/>
    <property type="project" value="TreeGrafter"/>
</dbReference>
<keyword evidence="3" id="KW-0812">Transmembrane</keyword>
<dbReference type="InParanoid" id="A0A2R5G571"/>
<organism evidence="5 6">
    <name type="scientific">Hondaea fermentalgiana</name>
    <dbReference type="NCBI Taxonomy" id="2315210"/>
    <lineage>
        <taxon>Eukaryota</taxon>
        <taxon>Sar</taxon>
        <taxon>Stramenopiles</taxon>
        <taxon>Bigyra</taxon>
        <taxon>Labyrinthulomycetes</taxon>
        <taxon>Thraustochytrida</taxon>
        <taxon>Thraustochytriidae</taxon>
        <taxon>Hondaea</taxon>
    </lineage>
</organism>
<evidence type="ECO:0000256" key="1">
    <source>
        <dbReference type="ARBA" id="ARBA00022679"/>
    </source>
</evidence>
<dbReference type="CDD" id="cd07989">
    <property type="entry name" value="LPLAT_AGPAT-like"/>
    <property type="match status" value="1"/>
</dbReference>
<feature type="transmembrane region" description="Helical" evidence="3">
    <location>
        <begin position="92"/>
        <end position="109"/>
    </location>
</feature>
<dbReference type="SUPFAM" id="SSF69593">
    <property type="entry name" value="Glycerol-3-phosphate (1)-acyltransferase"/>
    <property type="match status" value="1"/>
</dbReference>
<keyword evidence="2 5" id="KW-0012">Acyltransferase</keyword>
<comment type="caution">
    <text evidence="5">The sequence shown here is derived from an EMBL/GenBank/DDBJ whole genome shotgun (WGS) entry which is preliminary data.</text>
</comment>
<feature type="transmembrane region" description="Helical" evidence="3">
    <location>
        <begin position="52"/>
        <end position="80"/>
    </location>
</feature>
<gene>
    <name evidence="5" type="ORF">FCC1311_057311</name>
</gene>
<feature type="transmembrane region" description="Helical" evidence="3">
    <location>
        <begin position="21"/>
        <end position="40"/>
    </location>
</feature>
<keyword evidence="6" id="KW-1185">Reference proteome</keyword>
<evidence type="ECO:0000256" key="3">
    <source>
        <dbReference type="SAM" id="Phobius"/>
    </source>
</evidence>
<dbReference type="OrthoDB" id="417078at2759"/>
<dbReference type="GO" id="GO:0003841">
    <property type="term" value="F:1-acylglycerol-3-phosphate O-acyltransferase activity"/>
    <property type="evidence" value="ECO:0007669"/>
    <property type="project" value="TreeGrafter"/>
</dbReference>
<dbReference type="PANTHER" id="PTHR10434:SF11">
    <property type="entry name" value="1-ACYL-SN-GLYCEROL-3-PHOSPHATE ACYLTRANSFERASE"/>
    <property type="match status" value="1"/>
</dbReference>
<dbReference type="SMART" id="SM00563">
    <property type="entry name" value="PlsC"/>
    <property type="match status" value="1"/>
</dbReference>
<dbReference type="AlphaFoldDB" id="A0A2R5G571"/>
<reference evidence="5 6" key="1">
    <citation type="submission" date="2017-12" db="EMBL/GenBank/DDBJ databases">
        <title>Sequencing, de novo assembly and annotation of complete genome of a new Thraustochytrid species, strain FCC1311.</title>
        <authorList>
            <person name="Sedici K."/>
            <person name="Godart F."/>
            <person name="Aiese Cigliano R."/>
            <person name="Sanseverino W."/>
            <person name="Barakat M."/>
            <person name="Ortet P."/>
            <person name="Marechal E."/>
            <person name="Cagnac O."/>
            <person name="Amato A."/>
        </authorList>
    </citation>
    <scope>NUCLEOTIDE SEQUENCE [LARGE SCALE GENOMIC DNA]</scope>
</reference>
<keyword evidence="1 5" id="KW-0808">Transferase</keyword>
<evidence type="ECO:0000313" key="6">
    <source>
        <dbReference type="Proteomes" id="UP000241890"/>
    </source>
</evidence>